<proteinExistence type="predicted"/>
<dbReference type="AlphaFoldDB" id="A0A845QK00"/>
<organism evidence="1 2">
    <name type="scientific">Anaerotruncus colihominis</name>
    <dbReference type="NCBI Taxonomy" id="169435"/>
    <lineage>
        <taxon>Bacteria</taxon>
        <taxon>Bacillati</taxon>
        <taxon>Bacillota</taxon>
        <taxon>Clostridia</taxon>
        <taxon>Eubacteriales</taxon>
        <taxon>Oscillospiraceae</taxon>
        <taxon>Anaerotruncus</taxon>
    </lineage>
</organism>
<accession>A0A845QK00</accession>
<gene>
    <name evidence="1" type="ORF">D0435_12345</name>
</gene>
<name>A0A845QK00_9FIRM</name>
<sequence>MTRLDILWEIYVRNLASGQLSAECDEARKKLINALECVRDFSDYNRIDVAIEEVICISGFDCFVEGYELALSLCQTKQERGIAK</sequence>
<reference evidence="1 2" key="1">
    <citation type="submission" date="2018-08" db="EMBL/GenBank/DDBJ databases">
        <title>Murine metabolic-syndrome-specific gut microbial biobank.</title>
        <authorList>
            <person name="Liu C."/>
        </authorList>
    </citation>
    <scope>NUCLEOTIDE SEQUENCE [LARGE SCALE GENOMIC DNA]</scope>
    <source>
        <strain evidence="1 2">28</strain>
    </source>
</reference>
<evidence type="ECO:0000313" key="2">
    <source>
        <dbReference type="Proteomes" id="UP000446866"/>
    </source>
</evidence>
<evidence type="ECO:0000313" key="1">
    <source>
        <dbReference type="EMBL" id="NBH62440.1"/>
    </source>
</evidence>
<dbReference type="Proteomes" id="UP000446866">
    <property type="component" value="Unassembled WGS sequence"/>
</dbReference>
<protein>
    <submittedName>
        <fullName evidence="1">Uncharacterized protein</fullName>
    </submittedName>
</protein>
<dbReference type="EMBL" id="QXWK01000024">
    <property type="protein sequence ID" value="NBH62440.1"/>
    <property type="molecule type" value="Genomic_DNA"/>
</dbReference>
<comment type="caution">
    <text evidence="1">The sequence shown here is derived from an EMBL/GenBank/DDBJ whole genome shotgun (WGS) entry which is preliminary data.</text>
</comment>
<keyword evidence="2" id="KW-1185">Reference proteome</keyword>